<dbReference type="Gene3D" id="3.40.50.1000">
    <property type="entry name" value="HAD superfamily/HAD-like"/>
    <property type="match status" value="1"/>
</dbReference>
<dbReference type="EMBL" id="CP129971">
    <property type="protein sequence ID" value="WKK75618.1"/>
    <property type="molecule type" value="Genomic_DNA"/>
</dbReference>
<dbReference type="InterPro" id="IPR041492">
    <property type="entry name" value="HAD_2"/>
</dbReference>
<name>A0AA49J9B4_9BACT</name>
<dbReference type="Gene3D" id="1.10.150.240">
    <property type="entry name" value="Putative phosphatase, domain 2"/>
    <property type="match status" value="1"/>
</dbReference>
<dbReference type="InterPro" id="IPR036412">
    <property type="entry name" value="HAD-like_sf"/>
</dbReference>
<dbReference type="NCBIfam" id="TIGR01509">
    <property type="entry name" value="HAD-SF-IA-v3"/>
    <property type="match status" value="1"/>
</dbReference>
<gene>
    <name evidence="1" type="ORF">QYS49_29710</name>
</gene>
<sequence length="210" mass="23852">MQKIKTIIFDLGGVIINLYVDKTISAFSKLSGLSDKEVEKAYLSADVFKEYEKGLISDAEFRNSLKANFNLKATDTEIDEAWNAMLGEIPADRIEAIKSLMRDYKCIVLSNTNAIHAKAFHEKLTDSFQYQHLNDLFHEVYFSHELNQRKPDQEIYQNVLGLSQTEAGKALFMDDSQLNLDSASELGIQTLHIPRNNGFINLVEDKLSKI</sequence>
<keyword evidence="2" id="KW-1185">Reference proteome</keyword>
<dbReference type="RefSeq" id="WP_308351192.1">
    <property type="nucleotide sequence ID" value="NZ_CP129971.1"/>
</dbReference>
<dbReference type="SFLD" id="SFLDS00003">
    <property type="entry name" value="Haloacid_Dehalogenase"/>
    <property type="match status" value="1"/>
</dbReference>
<dbReference type="PANTHER" id="PTHR43611">
    <property type="entry name" value="ALPHA-D-GLUCOSE 1-PHOSPHATE PHOSPHATASE"/>
    <property type="match status" value="1"/>
</dbReference>
<protein>
    <submittedName>
        <fullName evidence="1">HAD family phosphatase</fullName>
    </submittedName>
</protein>
<evidence type="ECO:0000313" key="1">
    <source>
        <dbReference type="EMBL" id="WKK75618.1"/>
    </source>
</evidence>
<dbReference type="PANTHER" id="PTHR43611:SF3">
    <property type="entry name" value="FLAVIN MONONUCLEOTIDE HYDROLASE 1, CHLOROPLATIC"/>
    <property type="match status" value="1"/>
</dbReference>
<reference evidence="1 2" key="1">
    <citation type="submission" date="2023-08" db="EMBL/GenBank/DDBJ databases">
        <title>Comparative genomics and taxonomic characterization of three novel marine species of genus Marivirga.</title>
        <authorList>
            <person name="Muhammad N."/>
            <person name="Kim S.-G."/>
        </authorList>
    </citation>
    <scope>NUCLEOTIDE SEQUENCE [LARGE SCALE GENOMIC DNA]</scope>
    <source>
        <strain evidence="1 2">BDSF4-3</strain>
    </source>
</reference>
<organism evidence="1 2">
    <name type="scientific">Marivirga salinarum</name>
    <dbReference type="NCBI Taxonomy" id="3059078"/>
    <lineage>
        <taxon>Bacteria</taxon>
        <taxon>Pseudomonadati</taxon>
        <taxon>Bacteroidota</taxon>
        <taxon>Cytophagia</taxon>
        <taxon>Cytophagales</taxon>
        <taxon>Marivirgaceae</taxon>
        <taxon>Marivirga</taxon>
    </lineage>
</organism>
<accession>A0AA49J9B4</accession>
<dbReference type="SUPFAM" id="SSF56784">
    <property type="entry name" value="HAD-like"/>
    <property type="match status" value="1"/>
</dbReference>
<dbReference type="SFLD" id="SFLDG01129">
    <property type="entry name" value="C1.5:_HAD__Beta-PGM__Phosphata"/>
    <property type="match status" value="1"/>
</dbReference>
<evidence type="ECO:0000313" key="2">
    <source>
        <dbReference type="Proteomes" id="UP001230496"/>
    </source>
</evidence>
<dbReference type="AlphaFoldDB" id="A0AA49J9B4"/>
<dbReference type="Proteomes" id="UP001230496">
    <property type="component" value="Chromosome"/>
</dbReference>
<dbReference type="PRINTS" id="PR00413">
    <property type="entry name" value="HADHALOGNASE"/>
</dbReference>
<dbReference type="KEGG" id="msaa:QYS49_29710"/>
<dbReference type="InterPro" id="IPR023198">
    <property type="entry name" value="PGP-like_dom2"/>
</dbReference>
<dbReference type="InterPro" id="IPR023214">
    <property type="entry name" value="HAD_sf"/>
</dbReference>
<dbReference type="InterPro" id="IPR006439">
    <property type="entry name" value="HAD-SF_hydro_IA"/>
</dbReference>
<dbReference type="Pfam" id="PF13419">
    <property type="entry name" value="HAD_2"/>
    <property type="match status" value="1"/>
</dbReference>
<proteinExistence type="predicted"/>
<dbReference type="CDD" id="cd02603">
    <property type="entry name" value="HAD_sEH-N_like"/>
    <property type="match status" value="1"/>
</dbReference>